<sequence>MSNNIPWSRSAGKTTTEQSRSESWSARKGIEVKASWRRDQSGEGLIAAKSQGTQSPSGRKPSSAIPTSWARQSNGLPSTPSKPAASSNLRGQSGYAFGFLPPPVSSHAARNGRQRESPKAASKGRPLETMPTRHYQSQDATPSRRQANINWRSSINPTLNPRPDLRPITLSHKALVPQELFPGRIVHIKRDLSLPDSEQGWRNHPAVILSRQPREQLVAVAMTTSWTNIQDGMIGKFIGTQQRLAYERSFCRLVSHCTLETRLEIPAHIPILQYEGAAVFVRDTYVDCRAVRVVEESDLHKYYRQGTREEAWMDGGSFRKLKEHFKMLATMEDFPWEPTDQLTIRAWAHNEVEKERAVADLIAVGFRVVLFFEQLAVVGLAWHGPIFDTGEFSADSRYEELLHCSPDQD</sequence>
<comment type="caution">
    <text evidence="2">The sequence shown here is derived from an EMBL/GenBank/DDBJ whole genome shotgun (WGS) entry which is preliminary data.</text>
</comment>
<dbReference type="Proteomes" id="UP000325902">
    <property type="component" value="Unassembled WGS sequence"/>
</dbReference>
<accession>A0A5N5DCV4</accession>
<dbReference type="AlphaFoldDB" id="A0A5N5DCV4"/>
<gene>
    <name evidence="2" type="ORF">DBV05_g6461</name>
</gene>
<evidence type="ECO:0000313" key="2">
    <source>
        <dbReference type="EMBL" id="KAB2574904.1"/>
    </source>
</evidence>
<dbReference type="OrthoDB" id="10637481at2759"/>
<evidence type="ECO:0000313" key="3">
    <source>
        <dbReference type="Proteomes" id="UP000325902"/>
    </source>
</evidence>
<keyword evidence="3" id="KW-1185">Reference proteome</keyword>
<evidence type="ECO:0000256" key="1">
    <source>
        <dbReference type="SAM" id="MobiDB-lite"/>
    </source>
</evidence>
<feature type="compositionally biased region" description="Polar residues" evidence="1">
    <location>
        <begin position="134"/>
        <end position="145"/>
    </location>
</feature>
<proteinExistence type="predicted"/>
<feature type="compositionally biased region" description="Polar residues" evidence="1">
    <location>
        <begin position="64"/>
        <end position="91"/>
    </location>
</feature>
<organism evidence="2 3">
    <name type="scientific">Lasiodiplodia theobromae</name>
    <dbReference type="NCBI Taxonomy" id="45133"/>
    <lineage>
        <taxon>Eukaryota</taxon>
        <taxon>Fungi</taxon>
        <taxon>Dikarya</taxon>
        <taxon>Ascomycota</taxon>
        <taxon>Pezizomycotina</taxon>
        <taxon>Dothideomycetes</taxon>
        <taxon>Dothideomycetes incertae sedis</taxon>
        <taxon>Botryosphaeriales</taxon>
        <taxon>Botryosphaeriaceae</taxon>
        <taxon>Lasiodiplodia</taxon>
    </lineage>
</organism>
<reference evidence="2 3" key="1">
    <citation type="journal article" date="2019" name="Sci. Rep.">
        <title>A multi-omics analysis of the grapevine pathogen Lasiodiplodia theobromae reveals that temperature affects the expression of virulence- and pathogenicity-related genes.</title>
        <authorList>
            <person name="Felix C."/>
            <person name="Meneses R."/>
            <person name="Goncalves M.F.M."/>
            <person name="Tilleman L."/>
            <person name="Duarte A.S."/>
            <person name="Jorrin-Novo J.V."/>
            <person name="Van de Peer Y."/>
            <person name="Deforce D."/>
            <person name="Van Nieuwerburgh F."/>
            <person name="Esteves A.C."/>
            <person name="Alves A."/>
        </authorList>
    </citation>
    <scope>NUCLEOTIDE SEQUENCE [LARGE SCALE GENOMIC DNA]</scope>
    <source>
        <strain evidence="2 3">LA-SOL3</strain>
    </source>
</reference>
<feature type="region of interest" description="Disordered" evidence="1">
    <location>
        <begin position="1"/>
        <end position="145"/>
    </location>
</feature>
<protein>
    <submittedName>
        <fullName evidence="2">Uncharacterized protein</fullName>
    </submittedName>
</protein>
<feature type="compositionally biased region" description="Basic and acidic residues" evidence="1">
    <location>
        <begin position="28"/>
        <end position="41"/>
    </location>
</feature>
<name>A0A5N5DCV4_9PEZI</name>
<dbReference type="EMBL" id="VCHE01000038">
    <property type="protein sequence ID" value="KAB2574904.1"/>
    <property type="molecule type" value="Genomic_DNA"/>
</dbReference>
<feature type="compositionally biased region" description="Polar residues" evidence="1">
    <location>
        <begin position="1"/>
        <end position="24"/>
    </location>
</feature>